<dbReference type="RefSeq" id="WP_142712970.1">
    <property type="nucleotide sequence ID" value="NZ_FXTH01000002.1"/>
</dbReference>
<dbReference type="AlphaFoldDB" id="A0A521B183"/>
<dbReference type="Pfam" id="PF19089">
    <property type="entry name" value="DUF5777"/>
    <property type="match status" value="1"/>
</dbReference>
<organism evidence="2 3">
    <name type="scientific">Fodinibius sediminis</name>
    <dbReference type="NCBI Taxonomy" id="1214077"/>
    <lineage>
        <taxon>Bacteria</taxon>
        <taxon>Pseudomonadati</taxon>
        <taxon>Balneolota</taxon>
        <taxon>Balneolia</taxon>
        <taxon>Balneolales</taxon>
        <taxon>Balneolaceae</taxon>
        <taxon>Fodinibius</taxon>
    </lineage>
</organism>
<reference evidence="2 3" key="1">
    <citation type="submission" date="2017-05" db="EMBL/GenBank/DDBJ databases">
        <authorList>
            <person name="Varghese N."/>
            <person name="Submissions S."/>
        </authorList>
    </citation>
    <scope>NUCLEOTIDE SEQUENCE [LARGE SCALE GENOMIC DNA]</scope>
    <source>
        <strain evidence="2 3">DSM 21194</strain>
    </source>
</reference>
<dbReference type="EMBL" id="FXTH01000002">
    <property type="protein sequence ID" value="SMO40854.1"/>
    <property type="molecule type" value="Genomic_DNA"/>
</dbReference>
<dbReference type="InterPro" id="IPR045916">
    <property type="entry name" value="DUF5777"/>
</dbReference>
<evidence type="ECO:0000313" key="3">
    <source>
        <dbReference type="Proteomes" id="UP000317593"/>
    </source>
</evidence>
<name>A0A521B183_9BACT</name>
<dbReference type="Proteomes" id="UP000317593">
    <property type="component" value="Unassembled WGS sequence"/>
</dbReference>
<keyword evidence="3" id="KW-1185">Reference proteome</keyword>
<feature type="domain" description="DUF5777" evidence="1">
    <location>
        <begin position="43"/>
        <end position="279"/>
    </location>
</feature>
<evidence type="ECO:0000259" key="1">
    <source>
        <dbReference type="Pfam" id="PF19089"/>
    </source>
</evidence>
<accession>A0A521B183</accession>
<evidence type="ECO:0000313" key="2">
    <source>
        <dbReference type="EMBL" id="SMO40854.1"/>
    </source>
</evidence>
<protein>
    <recommendedName>
        <fullName evidence="1">DUF5777 domain-containing protein</fullName>
    </recommendedName>
</protein>
<dbReference type="OrthoDB" id="1117410at2"/>
<sequence>MRLSKAFYIVILLQLIAVTGLQAQMQRQRVAVASTVDDAFWTPTLITQPTTEHIPARNLNVTIMHSFGIATTDAISNFFGFDNVQNVRLGLDMGLTNRWSVGIGRSSQLNVVDIRTKYALFQQDSLKKMPVSISLQGDLGIITQENRQPLSDDVSIASSLIFSRKFSKRFSLQILPTYAHFNRYNAIGSQNLFALGMGMAIHLSKRYALTAEYYPVLGEHLPGTKNAFSLGMNIQTGGHVFQLFFTSTEWHLQQFVIADNDQQFWAGDFRFGFNVNRIFGL</sequence>
<proteinExistence type="predicted"/>
<gene>
    <name evidence="2" type="ORF">SAMN06265218_10282</name>
</gene>